<dbReference type="InterPro" id="IPR000515">
    <property type="entry name" value="MetI-like"/>
</dbReference>
<dbReference type="PROSITE" id="PS50928">
    <property type="entry name" value="ABC_TM1"/>
    <property type="match status" value="1"/>
</dbReference>
<dbReference type="PANTHER" id="PTHR43386:SF1">
    <property type="entry name" value="D,D-DIPEPTIDE TRANSPORT SYSTEM PERMEASE PROTEIN DDPC-RELATED"/>
    <property type="match status" value="1"/>
</dbReference>
<protein>
    <recommendedName>
        <fullName evidence="8">ABC transmembrane type-1 domain-containing protein</fullName>
    </recommendedName>
</protein>
<keyword evidence="5 7" id="KW-1133">Transmembrane helix</keyword>
<feature type="domain" description="ABC transmembrane type-1" evidence="8">
    <location>
        <begin position="95"/>
        <end position="280"/>
    </location>
</feature>
<evidence type="ECO:0000313" key="10">
    <source>
        <dbReference type="Proteomes" id="UP000256486"/>
    </source>
</evidence>
<keyword evidence="2 7" id="KW-0813">Transport</keyword>
<evidence type="ECO:0000256" key="1">
    <source>
        <dbReference type="ARBA" id="ARBA00004651"/>
    </source>
</evidence>
<name>A0A3E0VH96_9MICO</name>
<gene>
    <name evidence="9" type="ORF">B7R54_02605</name>
</gene>
<feature type="transmembrane region" description="Helical" evidence="7">
    <location>
        <begin position="126"/>
        <end position="148"/>
    </location>
</feature>
<dbReference type="Pfam" id="PF00528">
    <property type="entry name" value="BPD_transp_1"/>
    <property type="match status" value="1"/>
</dbReference>
<dbReference type="AlphaFoldDB" id="A0A3E0VH96"/>
<evidence type="ECO:0000259" key="8">
    <source>
        <dbReference type="PROSITE" id="PS50928"/>
    </source>
</evidence>
<evidence type="ECO:0000256" key="7">
    <source>
        <dbReference type="RuleBase" id="RU363032"/>
    </source>
</evidence>
<keyword evidence="3" id="KW-1003">Cell membrane</keyword>
<evidence type="ECO:0000256" key="4">
    <source>
        <dbReference type="ARBA" id="ARBA00022692"/>
    </source>
</evidence>
<feature type="transmembrane region" description="Helical" evidence="7">
    <location>
        <begin position="212"/>
        <end position="237"/>
    </location>
</feature>
<dbReference type="PANTHER" id="PTHR43386">
    <property type="entry name" value="OLIGOPEPTIDE TRANSPORT SYSTEM PERMEASE PROTEIN APPC"/>
    <property type="match status" value="1"/>
</dbReference>
<evidence type="ECO:0000313" key="9">
    <source>
        <dbReference type="EMBL" id="RFA08237.1"/>
    </source>
</evidence>
<evidence type="ECO:0000256" key="2">
    <source>
        <dbReference type="ARBA" id="ARBA00022448"/>
    </source>
</evidence>
<organism evidence="9 10">
    <name type="scientific">Subtercola boreus</name>
    <dbReference type="NCBI Taxonomy" id="120213"/>
    <lineage>
        <taxon>Bacteria</taxon>
        <taxon>Bacillati</taxon>
        <taxon>Actinomycetota</taxon>
        <taxon>Actinomycetes</taxon>
        <taxon>Micrococcales</taxon>
        <taxon>Microbacteriaceae</taxon>
        <taxon>Subtercola</taxon>
    </lineage>
</organism>
<dbReference type="GO" id="GO:0055085">
    <property type="term" value="P:transmembrane transport"/>
    <property type="evidence" value="ECO:0007669"/>
    <property type="project" value="InterPro"/>
</dbReference>
<dbReference type="CDD" id="cd06261">
    <property type="entry name" value="TM_PBP2"/>
    <property type="match status" value="1"/>
</dbReference>
<evidence type="ECO:0000256" key="3">
    <source>
        <dbReference type="ARBA" id="ARBA00022475"/>
    </source>
</evidence>
<evidence type="ECO:0000256" key="6">
    <source>
        <dbReference type="ARBA" id="ARBA00023136"/>
    </source>
</evidence>
<dbReference type="InterPro" id="IPR035906">
    <property type="entry name" value="MetI-like_sf"/>
</dbReference>
<dbReference type="Gene3D" id="1.10.3720.10">
    <property type="entry name" value="MetI-like"/>
    <property type="match status" value="1"/>
</dbReference>
<dbReference type="EMBL" id="NBWZ01000001">
    <property type="protein sequence ID" value="RFA08237.1"/>
    <property type="molecule type" value="Genomic_DNA"/>
</dbReference>
<proteinExistence type="inferred from homology"/>
<evidence type="ECO:0000256" key="5">
    <source>
        <dbReference type="ARBA" id="ARBA00022989"/>
    </source>
</evidence>
<comment type="caution">
    <text evidence="9">The sequence shown here is derived from an EMBL/GenBank/DDBJ whole genome shotgun (WGS) entry which is preliminary data.</text>
</comment>
<comment type="subcellular location">
    <subcellularLocation>
        <location evidence="1 7">Cell membrane</location>
        <topology evidence="1 7">Multi-pass membrane protein</topology>
    </subcellularLocation>
</comment>
<dbReference type="SUPFAM" id="SSF161098">
    <property type="entry name" value="MetI-like"/>
    <property type="match status" value="1"/>
</dbReference>
<keyword evidence="10" id="KW-1185">Reference proteome</keyword>
<dbReference type="InterPro" id="IPR050366">
    <property type="entry name" value="BP-dependent_transpt_permease"/>
</dbReference>
<feature type="transmembrane region" description="Helical" evidence="7">
    <location>
        <begin position="257"/>
        <end position="279"/>
    </location>
</feature>
<feature type="transmembrane region" description="Helical" evidence="7">
    <location>
        <begin position="95"/>
        <end position="119"/>
    </location>
</feature>
<keyword evidence="6 7" id="KW-0472">Membrane</keyword>
<feature type="transmembrane region" description="Helical" evidence="7">
    <location>
        <begin position="31"/>
        <end position="51"/>
    </location>
</feature>
<dbReference type="RefSeq" id="WP_116413651.1">
    <property type="nucleotide sequence ID" value="NZ_NBWZ01000001.1"/>
</dbReference>
<dbReference type="OrthoDB" id="3677453at2"/>
<dbReference type="GO" id="GO:0005886">
    <property type="term" value="C:plasma membrane"/>
    <property type="evidence" value="ECO:0007669"/>
    <property type="project" value="UniProtKB-SubCell"/>
</dbReference>
<accession>A0A3E0VH96</accession>
<dbReference type="Proteomes" id="UP000256486">
    <property type="component" value="Unassembled WGS sequence"/>
</dbReference>
<reference evidence="9 10" key="1">
    <citation type="submission" date="2017-04" db="EMBL/GenBank/DDBJ databases">
        <title>Comparative genome analysis of Subtercola boreus.</title>
        <authorList>
            <person name="Cho Y.-J."/>
            <person name="Cho A."/>
            <person name="Kim O.-S."/>
            <person name="Lee J.-I."/>
        </authorList>
    </citation>
    <scope>NUCLEOTIDE SEQUENCE [LARGE SCALE GENOMIC DNA]</scope>
    <source>
        <strain evidence="9 10">K300</strain>
    </source>
</reference>
<sequence length="289" mass="30698">MNAIAASPAGRAVARSARLPRTKLSPATKRVIVGSSLAALILLLGILSPVLTPYDPNAQALTSRLLAPSAAHLFGTDSFGRDVFTRTLASATIDIPLALAATIGPAIIGTVLGALSGYVGGILDSFVMRLCDVLQAFPTYVFFLVMVFATGGGVSAYLVGAAVIFWVPFARLVRSEVMLIKELDYVRAARSLGYSKFRQLFRHIVPNAIPQVIVFSASQMVFCLLGLAGLSFLGVGVPAPTAEWGAMIADGQQYIRTAWWISTLPGLFILVVGIAFSVLSDGLDQRNRR</sequence>
<comment type="similarity">
    <text evidence="7">Belongs to the binding-protein-dependent transport system permease family.</text>
</comment>
<keyword evidence="4 7" id="KW-0812">Transmembrane</keyword>
<feature type="transmembrane region" description="Helical" evidence="7">
    <location>
        <begin position="154"/>
        <end position="173"/>
    </location>
</feature>